<reference evidence="3 4" key="1">
    <citation type="submission" date="2024-07" db="EMBL/GenBank/DDBJ databases">
        <title>Chromosome-level genome assembly of the water stick insect Ranatra chinensis (Heteroptera: Nepidae).</title>
        <authorList>
            <person name="Liu X."/>
        </authorList>
    </citation>
    <scope>NUCLEOTIDE SEQUENCE [LARGE SCALE GENOMIC DNA]</scope>
    <source>
        <strain evidence="3">Cailab_2021Rc</strain>
        <tissue evidence="3">Muscle</tissue>
    </source>
</reference>
<keyword evidence="4" id="KW-1185">Reference proteome</keyword>
<dbReference type="GO" id="GO:0006310">
    <property type="term" value="P:DNA recombination"/>
    <property type="evidence" value="ECO:0007669"/>
    <property type="project" value="UniProtKB-KW"/>
</dbReference>
<comment type="caution">
    <text evidence="3">The sequence shown here is derived from an EMBL/GenBank/DDBJ whole genome shotgun (WGS) entry which is preliminary data.</text>
</comment>
<dbReference type="SUPFAM" id="SSF56349">
    <property type="entry name" value="DNA breaking-rejoining enzymes"/>
    <property type="match status" value="1"/>
</dbReference>
<keyword evidence="2" id="KW-0233">DNA recombination</keyword>
<evidence type="ECO:0000256" key="1">
    <source>
        <dbReference type="ARBA" id="ARBA00023125"/>
    </source>
</evidence>
<sequence length="287" mass="32906">MYIFFNFQSNGEDNSEVCHETKEIYDSPIGKLLRHKSKVLYESAYNDLIKWAGDNKVTRFTESALLDYFGQLAKYYKGSTLWSKYSMLKKQLVAKHNVHLAIYYKLISFIKRTNSNYSPKKSRALTREQFDDFIDNAPDDDYLSTKVILIFGVTGACRCHELKELTVDDIQDTGELVSVKISDPESRKTRSFTVVGGKYLGLYRKYAALRPLCMNHRRFFIKFQKGKCFRSVVGVQAISSATQRVASYLNLPNVNEYTGYCLRRTSAKFLGLSAHDSQIVKSDTITS</sequence>
<accession>A0ABD0XUX7</accession>
<dbReference type="InterPro" id="IPR013762">
    <property type="entry name" value="Integrase-like_cat_sf"/>
</dbReference>
<dbReference type="PANTHER" id="PTHR30349">
    <property type="entry name" value="PHAGE INTEGRASE-RELATED"/>
    <property type="match status" value="1"/>
</dbReference>
<evidence type="ECO:0000313" key="4">
    <source>
        <dbReference type="Proteomes" id="UP001558652"/>
    </source>
</evidence>
<keyword evidence="1" id="KW-0238">DNA-binding</keyword>
<dbReference type="InterPro" id="IPR050090">
    <property type="entry name" value="Tyrosine_recombinase_XerCD"/>
</dbReference>
<organism evidence="3 4">
    <name type="scientific">Ranatra chinensis</name>
    <dbReference type="NCBI Taxonomy" id="642074"/>
    <lineage>
        <taxon>Eukaryota</taxon>
        <taxon>Metazoa</taxon>
        <taxon>Ecdysozoa</taxon>
        <taxon>Arthropoda</taxon>
        <taxon>Hexapoda</taxon>
        <taxon>Insecta</taxon>
        <taxon>Pterygota</taxon>
        <taxon>Neoptera</taxon>
        <taxon>Paraneoptera</taxon>
        <taxon>Hemiptera</taxon>
        <taxon>Heteroptera</taxon>
        <taxon>Panheteroptera</taxon>
        <taxon>Nepomorpha</taxon>
        <taxon>Nepidae</taxon>
        <taxon>Ranatrinae</taxon>
        <taxon>Ranatra</taxon>
    </lineage>
</organism>
<dbReference type="EMBL" id="JBFDAA010000020">
    <property type="protein sequence ID" value="KAL1115076.1"/>
    <property type="molecule type" value="Genomic_DNA"/>
</dbReference>
<gene>
    <name evidence="3" type="ORF">AAG570_007107</name>
</gene>
<dbReference type="AlphaFoldDB" id="A0ABD0XUX7"/>
<dbReference type="PANTHER" id="PTHR30349:SF41">
    <property type="entry name" value="INTEGRASE_RECOMBINASE PROTEIN MJ0367-RELATED"/>
    <property type="match status" value="1"/>
</dbReference>
<evidence type="ECO:0000313" key="3">
    <source>
        <dbReference type="EMBL" id="KAL1115076.1"/>
    </source>
</evidence>
<proteinExistence type="predicted"/>
<protein>
    <recommendedName>
        <fullName evidence="5">Tyr recombinase domain-containing protein</fullName>
    </recommendedName>
</protein>
<evidence type="ECO:0000256" key="2">
    <source>
        <dbReference type="ARBA" id="ARBA00023172"/>
    </source>
</evidence>
<name>A0ABD0XUX7_9HEMI</name>
<dbReference type="InterPro" id="IPR011010">
    <property type="entry name" value="DNA_brk_join_enz"/>
</dbReference>
<dbReference type="GO" id="GO:0003677">
    <property type="term" value="F:DNA binding"/>
    <property type="evidence" value="ECO:0007669"/>
    <property type="project" value="UniProtKB-KW"/>
</dbReference>
<dbReference type="Proteomes" id="UP001558652">
    <property type="component" value="Unassembled WGS sequence"/>
</dbReference>
<evidence type="ECO:0008006" key="5">
    <source>
        <dbReference type="Google" id="ProtNLM"/>
    </source>
</evidence>
<dbReference type="Gene3D" id="1.10.443.10">
    <property type="entry name" value="Intergrase catalytic core"/>
    <property type="match status" value="1"/>
</dbReference>